<dbReference type="EnsemblMetazoa" id="PPA36166.1">
    <property type="protein sequence ID" value="PPA36166.1"/>
    <property type="gene ID" value="WBGene00274535"/>
</dbReference>
<evidence type="ECO:0000313" key="2">
    <source>
        <dbReference type="Proteomes" id="UP000005239"/>
    </source>
</evidence>
<sequence length="148" mass="16448">MQRNNRRAINGRRPPSPSILPLILSTMRFLLFALLLLPAILLARPRIQVPEGVDEVQAVAMAKREAEAAPGKQEGDLFDLGTVRMIPPIAVSKREAGEAPVDKRAAEEDGAFERTEIGGRPFKVYHKRTPKGINVRRFVPDDMAVDKE</sequence>
<accession>A0A454XL58</accession>
<organism evidence="1 2">
    <name type="scientific">Pristionchus pacificus</name>
    <name type="common">Parasitic nematode worm</name>
    <dbReference type="NCBI Taxonomy" id="54126"/>
    <lineage>
        <taxon>Eukaryota</taxon>
        <taxon>Metazoa</taxon>
        <taxon>Ecdysozoa</taxon>
        <taxon>Nematoda</taxon>
        <taxon>Chromadorea</taxon>
        <taxon>Rhabditida</taxon>
        <taxon>Rhabditina</taxon>
        <taxon>Diplogasteromorpha</taxon>
        <taxon>Diplogasteroidea</taxon>
        <taxon>Neodiplogasteridae</taxon>
        <taxon>Pristionchus</taxon>
    </lineage>
</organism>
<reference evidence="2" key="1">
    <citation type="journal article" date="2008" name="Nat. Genet.">
        <title>The Pristionchus pacificus genome provides a unique perspective on nematode lifestyle and parasitism.</title>
        <authorList>
            <person name="Dieterich C."/>
            <person name="Clifton S.W."/>
            <person name="Schuster L.N."/>
            <person name="Chinwalla A."/>
            <person name="Delehaunty K."/>
            <person name="Dinkelacker I."/>
            <person name="Fulton L."/>
            <person name="Fulton R."/>
            <person name="Godfrey J."/>
            <person name="Minx P."/>
            <person name="Mitreva M."/>
            <person name="Roeseler W."/>
            <person name="Tian H."/>
            <person name="Witte H."/>
            <person name="Yang S.P."/>
            <person name="Wilson R.K."/>
            <person name="Sommer R.J."/>
        </authorList>
    </citation>
    <scope>NUCLEOTIDE SEQUENCE [LARGE SCALE GENOMIC DNA]</scope>
    <source>
        <strain evidence="2">PS312</strain>
    </source>
</reference>
<name>A0A454XL58_PRIPA</name>
<evidence type="ECO:0000313" key="1">
    <source>
        <dbReference type="EnsemblMetazoa" id="PPA36166.1"/>
    </source>
</evidence>
<gene>
    <name evidence="1" type="primary">WBGene00274535</name>
</gene>
<proteinExistence type="predicted"/>
<protein>
    <submittedName>
        <fullName evidence="1">Uncharacterized protein</fullName>
    </submittedName>
</protein>
<reference evidence="1" key="2">
    <citation type="submission" date="2022-06" db="UniProtKB">
        <authorList>
            <consortium name="EnsemblMetazoa"/>
        </authorList>
    </citation>
    <scope>IDENTIFICATION</scope>
    <source>
        <strain evidence="1">PS312</strain>
    </source>
</reference>
<dbReference type="AlphaFoldDB" id="A0A454XL58"/>
<keyword evidence="2" id="KW-1185">Reference proteome</keyword>
<dbReference type="Proteomes" id="UP000005239">
    <property type="component" value="Unassembled WGS sequence"/>
</dbReference>
<accession>A0A8R1YTP4</accession>